<evidence type="ECO:0000313" key="2">
    <source>
        <dbReference type="Proteomes" id="UP000244334"/>
    </source>
</evidence>
<dbReference type="EMBL" id="LJAM02000011">
    <property type="protein sequence ID" value="RAP72809.1"/>
    <property type="molecule type" value="Genomic_DNA"/>
</dbReference>
<dbReference type="AlphaFoldDB" id="A0A328TQB9"/>
<dbReference type="Proteomes" id="UP000244334">
    <property type="component" value="Unassembled WGS sequence"/>
</dbReference>
<gene>
    <name evidence="1" type="ORF">ACZ87_00363</name>
</gene>
<sequence length="125" mass="14752">MPFIPGRGYLLSYLLSGYRYALSAALRRVQLLRTLRATLKTDRAHSGALARHSTAKKIFRRPKSQYTAPACGFWIIKIFQFYFSTNQNSRPRQCWRLCGKPELKRLKRISAFYIFKDQNGHWFLF</sequence>
<name>A0A328TQB9_9GAMM</name>
<reference evidence="1" key="1">
    <citation type="submission" date="2018-04" db="EMBL/GenBank/DDBJ databases">
        <title>Genomes of the Obligate Erwinia dacicola and Facultative Enterobacter sp. OLF Endosymbionts of the Olive Fruit fly, Bactrocera oleae.</title>
        <authorList>
            <person name="Estes A.M."/>
            <person name="Hearn D.J."/>
            <person name="Agarwal S."/>
            <person name="Pierson E.A."/>
            <person name="Dunning-Hotopp J.C."/>
        </authorList>
    </citation>
    <scope>NUCLEOTIDE SEQUENCE [LARGE SCALE GENOMIC DNA]</scope>
    <source>
        <strain evidence="1">Oroville</strain>
    </source>
</reference>
<accession>A0A328TQB9</accession>
<organism evidence="1 2">
    <name type="scientific">Candidatus Erwinia dacicola</name>
    <dbReference type="NCBI Taxonomy" id="252393"/>
    <lineage>
        <taxon>Bacteria</taxon>
        <taxon>Pseudomonadati</taxon>
        <taxon>Pseudomonadota</taxon>
        <taxon>Gammaproteobacteria</taxon>
        <taxon>Enterobacterales</taxon>
        <taxon>Erwiniaceae</taxon>
        <taxon>Erwinia</taxon>
    </lineage>
</organism>
<evidence type="ECO:0000313" key="1">
    <source>
        <dbReference type="EMBL" id="RAP72809.1"/>
    </source>
</evidence>
<keyword evidence="2" id="KW-1185">Reference proteome</keyword>
<comment type="caution">
    <text evidence="1">The sequence shown here is derived from an EMBL/GenBank/DDBJ whole genome shotgun (WGS) entry which is preliminary data.</text>
</comment>
<protein>
    <submittedName>
        <fullName evidence="1">Uncharacterized protein</fullName>
    </submittedName>
</protein>
<dbReference type="RefSeq" id="WP_186821312.1">
    <property type="nucleotide sequence ID" value="NZ_LJAM02000011.1"/>
</dbReference>
<proteinExistence type="predicted"/>